<dbReference type="PANTHER" id="PTHR33119">
    <property type="entry name" value="IFI3P"/>
    <property type="match status" value="1"/>
</dbReference>
<proteinExistence type="predicted"/>
<dbReference type="EMBL" id="SGPK01000040">
    <property type="protein sequence ID" value="THH10277.1"/>
    <property type="molecule type" value="Genomic_DNA"/>
</dbReference>
<dbReference type="AlphaFoldDB" id="A0A4S4LF43"/>
<dbReference type="OrthoDB" id="415532at2759"/>
<sequence>MTTLPNGLSPTAGYHNPFVDGTAYLFGVGERPRTLCELAMTRLSAELRSKRGWWLVFDDPATRQRWYEEAANKTWRVGPMPNNIEVGLAKHQIEYVLDELVGYAIFREEANEAQVSCFDRIWETDRLLNNVEDEMLQECLDSLHVLIRSSTFASNSDVLIDPLRYSCIFGRTFLRNQTDCPNDHNDYCTSLKFTALPAVVRIHADNSCVEYQSTINGVDPCRSEIYEALQRTLGRCINLFEKVLTSLHRSNPLPQRIRGSYRYRVWEEPDPPEESDDEEAWEQHLRDVRQWALYRPIEIPDIPPEGYRNEFLRLGHKVHLRDRHIQVIHRIVDAYLDDGRQMIADTPWHIAGMKNEHIVASALHFVSVQGIYDGRLDFRMAVTSPSNFMPHDVGATLRTWGLQSGDPCNQFIGSVPLRTGLTIAFPNIYQHRMRDIQLGEGCSNGRLAIVEFYLVDPDVPPIISTADVAPQQRDLIYRALANSIDPRLPPEVLEKIVDMVESVLFEEEAVRYHEEMLKERQNFMRVNDEKYFSLPFDMDAIDQIQELAL</sequence>
<name>A0A4S4LF43_9AGAM</name>
<gene>
    <name evidence="2" type="ORF">EW145_g1442</name>
</gene>
<evidence type="ECO:0000313" key="3">
    <source>
        <dbReference type="Proteomes" id="UP000308199"/>
    </source>
</evidence>
<evidence type="ECO:0000313" key="2">
    <source>
        <dbReference type="EMBL" id="THH10277.1"/>
    </source>
</evidence>
<dbReference type="Proteomes" id="UP000308199">
    <property type="component" value="Unassembled WGS sequence"/>
</dbReference>
<dbReference type="Pfam" id="PF14033">
    <property type="entry name" value="DUF4246"/>
    <property type="match status" value="1"/>
</dbReference>
<feature type="domain" description="DUF4246" evidence="1">
    <location>
        <begin position="91"/>
        <end position="476"/>
    </location>
</feature>
<comment type="caution">
    <text evidence="2">The sequence shown here is derived from an EMBL/GenBank/DDBJ whole genome shotgun (WGS) entry which is preliminary data.</text>
</comment>
<dbReference type="InterPro" id="IPR025340">
    <property type="entry name" value="DUF4246"/>
</dbReference>
<protein>
    <recommendedName>
        <fullName evidence="1">DUF4246 domain-containing protein</fullName>
    </recommendedName>
</protein>
<accession>A0A4S4LF43</accession>
<evidence type="ECO:0000259" key="1">
    <source>
        <dbReference type="Pfam" id="PF14033"/>
    </source>
</evidence>
<dbReference type="InterPro" id="IPR049192">
    <property type="entry name" value="DUF4246_C"/>
</dbReference>
<organism evidence="2 3">
    <name type="scientific">Phellinidium pouzarii</name>
    <dbReference type="NCBI Taxonomy" id="167371"/>
    <lineage>
        <taxon>Eukaryota</taxon>
        <taxon>Fungi</taxon>
        <taxon>Dikarya</taxon>
        <taxon>Basidiomycota</taxon>
        <taxon>Agaricomycotina</taxon>
        <taxon>Agaricomycetes</taxon>
        <taxon>Hymenochaetales</taxon>
        <taxon>Hymenochaetaceae</taxon>
        <taxon>Phellinidium</taxon>
    </lineage>
</organism>
<keyword evidence="3" id="KW-1185">Reference proteome</keyword>
<reference evidence="2 3" key="1">
    <citation type="submission" date="2019-02" db="EMBL/GenBank/DDBJ databases">
        <title>Genome sequencing of the rare red list fungi Phellinidium pouzarii.</title>
        <authorList>
            <person name="Buettner E."/>
            <person name="Kellner H."/>
        </authorList>
    </citation>
    <scope>NUCLEOTIDE SEQUENCE [LARGE SCALE GENOMIC DNA]</scope>
    <source>
        <strain evidence="2 3">DSM 108285</strain>
    </source>
</reference>
<dbReference type="PANTHER" id="PTHR33119:SF1">
    <property type="entry name" value="FE2OG DIOXYGENASE DOMAIN-CONTAINING PROTEIN"/>
    <property type="match status" value="1"/>
</dbReference>